<keyword evidence="3" id="KW-1185">Reference proteome</keyword>
<dbReference type="AlphaFoldDB" id="A0AA86L1J9"/>
<dbReference type="KEGG" id="sgi:SGRAN_0860"/>
<dbReference type="RefSeq" id="WP_148650792.1">
    <property type="nucleotide sequence ID" value="NZ_CP012199.1"/>
</dbReference>
<protein>
    <submittedName>
        <fullName evidence="2">Uncharacterized protein</fullName>
    </submittedName>
</protein>
<feature type="region of interest" description="Disordered" evidence="1">
    <location>
        <begin position="176"/>
        <end position="227"/>
    </location>
</feature>
<feature type="region of interest" description="Disordered" evidence="1">
    <location>
        <begin position="1"/>
        <end position="21"/>
    </location>
</feature>
<dbReference type="Proteomes" id="UP000058599">
    <property type="component" value="Chromosome"/>
</dbReference>
<name>A0AA86L1J9_9SPHN</name>
<sequence>MTGETVQFEQAAASSDEATKREQSTIGFPYHDLDAASEVAQAVYNRSGLGTCELDELAAEMGQVISGAFRVKLAAARTFELVEKDGRSAVKLSELGRRIVTDDHAGAAKIEAFLSVPLYAKIFDAYKGQKLPPMKALEREMATLGVAVKQTDKARQAFERAAKQAGFFDAGSDRLVRPRADAPSGGGKADIDNGDVRADKLKDDDAARRKGGGGEPPSGKDHPLINGLLVTLPDPGTAWDKNGRAAWLKMAESIFDMIYKVPSTKGNWQIDDDEDDDI</sequence>
<evidence type="ECO:0000313" key="2">
    <source>
        <dbReference type="EMBL" id="AMG73254.1"/>
    </source>
</evidence>
<proteinExistence type="predicted"/>
<evidence type="ECO:0000313" key="3">
    <source>
        <dbReference type="Proteomes" id="UP000058599"/>
    </source>
</evidence>
<feature type="compositionally biased region" description="Basic and acidic residues" evidence="1">
    <location>
        <begin position="189"/>
        <end position="208"/>
    </location>
</feature>
<gene>
    <name evidence="2" type="ORF">SGRAN_0860</name>
</gene>
<organism evidence="2 3">
    <name type="scientific">Sphingopyxis granuli</name>
    <dbReference type="NCBI Taxonomy" id="267128"/>
    <lineage>
        <taxon>Bacteria</taxon>
        <taxon>Pseudomonadati</taxon>
        <taxon>Pseudomonadota</taxon>
        <taxon>Alphaproteobacteria</taxon>
        <taxon>Sphingomonadales</taxon>
        <taxon>Sphingomonadaceae</taxon>
        <taxon>Sphingopyxis</taxon>
    </lineage>
</organism>
<dbReference type="EMBL" id="CP012199">
    <property type="protein sequence ID" value="AMG73254.1"/>
    <property type="molecule type" value="Genomic_DNA"/>
</dbReference>
<reference evidence="2 3" key="1">
    <citation type="journal article" date="2016" name="BMC Genomics">
        <title>Genomic analysis of the nitrate-respiring Sphingopyxis granuli (formerly Sphingomonas macrogoltabida) strain TFA.</title>
        <authorList>
            <person name="Garcia-Romero I."/>
            <person name="Perez-Pulido A.J."/>
            <person name="Gonzalez-Flores Y.E."/>
            <person name="Reyes-Ramirez F."/>
            <person name="Santero E."/>
            <person name="Floriano B."/>
        </authorList>
    </citation>
    <scope>NUCLEOTIDE SEQUENCE [LARGE SCALE GENOMIC DNA]</scope>
    <source>
        <strain evidence="2 3">TFA</strain>
    </source>
</reference>
<evidence type="ECO:0000256" key="1">
    <source>
        <dbReference type="SAM" id="MobiDB-lite"/>
    </source>
</evidence>
<accession>A0AA86L1J9</accession>